<accession>C8PIQ2</accession>
<dbReference type="EMBL" id="ACYG01000027">
    <property type="protein sequence ID" value="EEV16807.1"/>
    <property type="molecule type" value="Genomic_DNA"/>
</dbReference>
<protein>
    <submittedName>
        <fullName evidence="1">Uncharacterized protein</fullName>
    </submittedName>
</protein>
<comment type="caution">
    <text evidence="1">The sequence shown here is derived from an EMBL/GenBank/DDBJ whole genome shotgun (WGS) entry which is preliminary data.</text>
</comment>
<proteinExistence type="predicted"/>
<reference evidence="1 2" key="1">
    <citation type="submission" date="2009-07" db="EMBL/GenBank/DDBJ databases">
        <authorList>
            <person name="Madupu R."/>
            <person name="Sebastian Y."/>
            <person name="Durkin A.S."/>
            <person name="Torralba M."/>
            <person name="Methe B."/>
            <person name="Sutton G.G."/>
            <person name="Strausberg R.L."/>
            <person name="Nelson K.E."/>
        </authorList>
    </citation>
    <scope>NUCLEOTIDE SEQUENCE [LARGE SCALE GENOMIC DNA]</scope>
    <source>
        <strain evidence="1 2">RM3268</strain>
    </source>
</reference>
<name>C8PIQ2_9BACT</name>
<keyword evidence="2" id="KW-1185">Reference proteome</keyword>
<organism evidence="1 2">
    <name type="scientific">Campylobacter gracilis RM3268</name>
    <dbReference type="NCBI Taxonomy" id="553220"/>
    <lineage>
        <taxon>Bacteria</taxon>
        <taxon>Pseudomonadati</taxon>
        <taxon>Campylobacterota</taxon>
        <taxon>Epsilonproteobacteria</taxon>
        <taxon>Campylobacterales</taxon>
        <taxon>Campylobacteraceae</taxon>
        <taxon>Campylobacter</taxon>
    </lineage>
</organism>
<evidence type="ECO:0000313" key="1">
    <source>
        <dbReference type="EMBL" id="EEV16807.1"/>
    </source>
</evidence>
<dbReference type="Proteomes" id="UP000005709">
    <property type="component" value="Unassembled WGS sequence"/>
</dbReference>
<gene>
    <name evidence="1" type="ORF">CAMGR0001_1102</name>
</gene>
<sequence length="239" mass="25485">MAGATFVLAAEILFRTAFFTDADLATEADFAVDIEATLAAIFLVVDAVFAIGAGFLASGDLFAGALFVATSLLAEVLLESEASFLAFALETPAVRFLRGAALALELSPSALARFFVRSSVSLSVRENKRTTARAPSFAHFKAANFDNSQTPRVKILRAANSKTTGAPSFSAKGAAHTSPPAPIFAAREESRQRFKILSEAPLFCAQSPTAPQIASFEALRARAFIANLRSRRFLRAQEC</sequence>
<dbReference type="AlphaFoldDB" id="C8PIQ2"/>
<evidence type="ECO:0000313" key="2">
    <source>
        <dbReference type="Proteomes" id="UP000005709"/>
    </source>
</evidence>